<organism evidence="1 2">
    <name type="scientific">Acyrthosiphon pisum</name>
    <name type="common">Pea aphid</name>
    <dbReference type="NCBI Taxonomy" id="7029"/>
    <lineage>
        <taxon>Eukaryota</taxon>
        <taxon>Metazoa</taxon>
        <taxon>Ecdysozoa</taxon>
        <taxon>Arthropoda</taxon>
        <taxon>Hexapoda</taxon>
        <taxon>Insecta</taxon>
        <taxon>Pterygota</taxon>
        <taxon>Neoptera</taxon>
        <taxon>Paraneoptera</taxon>
        <taxon>Hemiptera</taxon>
        <taxon>Sternorrhyncha</taxon>
        <taxon>Aphidomorpha</taxon>
        <taxon>Aphidoidea</taxon>
        <taxon>Aphididae</taxon>
        <taxon>Macrosiphini</taxon>
        <taxon>Acyrthosiphon</taxon>
    </lineage>
</organism>
<name>A0A8R2JN00_ACYPI</name>
<accession>A0A8R2JN00</accession>
<reference evidence="1" key="2">
    <citation type="submission" date="2022-06" db="UniProtKB">
        <authorList>
            <consortium name="EnsemblMetazoa"/>
        </authorList>
    </citation>
    <scope>IDENTIFICATION</scope>
</reference>
<proteinExistence type="predicted"/>
<dbReference type="EnsemblMetazoa" id="XM_029486370.1">
    <property type="protein sequence ID" value="XP_029342230.1"/>
    <property type="gene ID" value="LOC115033571"/>
</dbReference>
<evidence type="ECO:0000313" key="1">
    <source>
        <dbReference type="EnsemblMetazoa" id="XP_029342230.1"/>
    </source>
</evidence>
<sequence length="150" mass="17531">MFTQLLTPEYYILPIQKLIILCSLQCNIDAHSLYIDFRELTMIYFKVLITLTVALCITTFSSTETTVSECKEHLKTIGYSDFGFFNYCYANQFLNVEQFKEHVKRNMHADLLINENLNKILRIFLQDNKNLKVNVLAAPPDDVQAKDLYF</sequence>
<reference evidence="2" key="1">
    <citation type="submission" date="2010-06" db="EMBL/GenBank/DDBJ databases">
        <authorList>
            <person name="Jiang H."/>
            <person name="Abraham K."/>
            <person name="Ali S."/>
            <person name="Alsbrooks S.L."/>
            <person name="Anim B.N."/>
            <person name="Anosike U.S."/>
            <person name="Attaway T."/>
            <person name="Bandaranaike D.P."/>
            <person name="Battles P.K."/>
            <person name="Bell S.N."/>
            <person name="Bell A.V."/>
            <person name="Beltran B."/>
            <person name="Bickham C."/>
            <person name="Bustamante Y."/>
            <person name="Caleb T."/>
            <person name="Canada A."/>
            <person name="Cardenas V."/>
            <person name="Carter K."/>
            <person name="Chacko J."/>
            <person name="Chandrabose M.N."/>
            <person name="Chavez D."/>
            <person name="Chavez A."/>
            <person name="Chen L."/>
            <person name="Chu H.-S."/>
            <person name="Claassen K.J."/>
            <person name="Cockrell R."/>
            <person name="Collins M."/>
            <person name="Cooper J.A."/>
            <person name="Cree A."/>
            <person name="Curry S.M."/>
            <person name="Da Y."/>
            <person name="Dao M.D."/>
            <person name="Das B."/>
            <person name="Davila M.-L."/>
            <person name="Davy-Carroll L."/>
            <person name="Denson S."/>
            <person name="Dinh H."/>
            <person name="Ebong V.E."/>
            <person name="Edwards J.R."/>
            <person name="Egan A."/>
            <person name="El-Daye J."/>
            <person name="Escobedo L."/>
            <person name="Fernandez S."/>
            <person name="Fernando P.R."/>
            <person name="Flagg N."/>
            <person name="Forbes L.D."/>
            <person name="Fowler R.G."/>
            <person name="Fu Q."/>
            <person name="Gabisi R.A."/>
            <person name="Ganer J."/>
            <person name="Garbino Pronczuk A."/>
            <person name="Garcia R.M."/>
            <person name="Garner T."/>
            <person name="Garrett T.E."/>
            <person name="Gonzalez D.A."/>
            <person name="Hamid H."/>
            <person name="Hawkins E.S."/>
            <person name="Hirani K."/>
            <person name="Hogues M.E."/>
            <person name="Hollins B."/>
            <person name="Hsiao C.-H."/>
            <person name="Jabil R."/>
            <person name="James M.L."/>
            <person name="Jhangiani S.N."/>
            <person name="Johnson B."/>
            <person name="Johnson Q."/>
            <person name="Joshi V."/>
            <person name="Kalu J.B."/>
            <person name="Kam C."/>
            <person name="Kashfia A."/>
            <person name="Keebler J."/>
            <person name="Kisamo H."/>
            <person name="Kovar C.L."/>
            <person name="Lago L.A."/>
            <person name="Lai C.-Y."/>
            <person name="Laidlaw J."/>
            <person name="Lara F."/>
            <person name="Le T.-K."/>
            <person name="Lee S.L."/>
            <person name="Legall F.H."/>
            <person name="Lemon S.J."/>
            <person name="Lewis L.R."/>
            <person name="Li B."/>
            <person name="Liu Y."/>
            <person name="Liu Y.-S."/>
            <person name="Lopez J."/>
            <person name="Lozado R.J."/>
            <person name="Lu J."/>
            <person name="Madu R.C."/>
            <person name="Maheshwari M."/>
            <person name="Maheshwari R."/>
            <person name="Malloy K."/>
            <person name="Martinez E."/>
            <person name="Mathew T."/>
            <person name="Mercado I.C."/>
            <person name="Mercado C."/>
            <person name="Meyer B."/>
            <person name="Montgomery K."/>
            <person name="Morgan M.B."/>
            <person name="Munidasa M."/>
            <person name="Nazareth L.V."/>
            <person name="Nelson J."/>
            <person name="Ng B.M."/>
            <person name="Nguyen N.B."/>
            <person name="Nguyen P.Q."/>
            <person name="Nguyen T."/>
            <person name="Obregon M."/>
            <person name="Okwuonu G.O."/>
            <person name="Onwere C.G."/>
            <person name="Orozco G."/>
            <person name="Parra A."/>
            <person name="Patel S."/>
            <person name="Patil S."/>
            <person name="Perez A."/>
            <person name="Perez Y."/>
            <person name="Pham C."/>
            <person name="Primus E.L."/>
            <person name="Pu L.-L."/>
            <person name="Puazo M."/>
            <person name="Qin X."/>
            <person name="Quiroz J.B."/>
            <person name="Reese J."/>
            <person name="Richards S."/>
            <person name="Rives C.M."/>
            <person name="Robberts R."/>
            <person name="Ruiz S.J."/>
            <person name="Ruiz M.J."/>
            <person name="Santibanez J."/>
            <person name="Schneider B.W."/>
            <person name="Sisson I."/>
            <person name="Smith M."/>
            <person name="Sodergren E."/>
            <person name="Song X.-Z."/>
            <person name="Song B.B."/>
            <person name="Summersgill H."/>
            <person name="Thelus R."/>
            <person name="Thornton R.D."/>
            <person name="Trejos Z.Y."/>
            <person name="Usmani K."/>
            <person name="Vattathil S."/>
            <person name="Villasana D."/>
            <person name="Walker D.L."/>
            <person name="Wang S."/>
            <person name="Wang K."/>
            <person name="White C.S."/>
            <person name="Williams A.C."/>
            <person name="Williamson J."/>
            <person name="Wilson K."/>
            <person name="Woghiren I.O."/>
            <person name="Woodworth J.R."/>
            <person name="Worley K.C."/>
            <person name="Wright R.A."/>
            <person name="Wu W."/>
            <person name="Young L."/>
            <person name="Zhang L."/>
            <person name="Zhang J."/>
            <person name="Zhu Y."/>
            <person name="Muzny D.M."/>
            <person name="Weinstock G."/>
            <person name="Gibbs R.A."/>
        </authorList>
    </citation>
    <scope>NUCLEOTIDE SEQUENCE [LARGE SCALE GENOMIC DNA]</scope>
    <source>
        <strain evidence="2">LSR1</strain>
    </source>
</reference>
<dbReference type="GeneID" id="115033571"/>
<dbReference type="RefSeq" id="XP_029342230.1">
    <property type="nucleotide sequence ID" value="XM_029486370.1"/>
</dbReference>
<keyword evidence="2" id="KW-1185">Reference proteome</keyword>
<protein>
    <submittedName>
        <fullName evidence="1">Uncharacterized protein</fullName>
    </submittedName>
</protein>
<dbReference type="Proteomes" id="UP000007819">
    <property type="component" value="Chromosome A1"/>
</dbReference>
<dbReference type="AlphaFoldDB" id="A0A8R2JN00"/>
<evidence type="ECO:0000313" key="2">
    <source>
        <dbReference type="Proteomes" id="UP000007819"/>
    </source>
</evidence>
<dbReference type="KEGG" id="api:115033571"/>